<evidence type="ECO:0000259" key="4">
    <source>
        <dbReference type="Pfam" id="PF12928"/>
    </source>
</evidence>
<feature type="compositionally biased region" description="Basic residues" evidence="3">
    <location>
        <begin position="791"/>
        <end position="807"/>
    </location>
</feature>
<dbReference type="InterPro" id="IPR024336">
    <property type="entry name" value="tRNA_splic_suSen54_N"/>
</dbReference>
<feature type="compositionally biased region" description="Basic and acidic residues" evidence="3">
    <location>
        <begin position="820"/>
        <end position="829"/>
    </location>
</feature>
<keyword evidence="5" id="KW-1185">Reference proteome</keyword>
<dbReference type="Proteomes" id="UP000322000">
    <property type="component" value="Chromosome 6"/>
</dbReference>
<name>A0A7E5VLK9_TRINI</name>
<dbReference type="CTD" id="283989"/>
<evidence type="ECO:0000313" key="5">
    <source>
        <dbReference type="Proteomes" id="UP000322000"/>
    </source>
</evidence>
<keyword evidence="2" id="KW-0819">tRNA processing</keyword>
<feature type="region of interest" description="Disordered" evidence="3">
    <location>
        <begin position="193"/>
        <end position="248"/>
    </location>
</feature>
<reference evidence="6" key="1">
    <citation type="submission" date="2025-08" db="UniProtKB">
        <authorList>
            <consortium name="RefSeq"/>
        </authorList>
    </citation>
    <scope>IDENTIFICATION</scope>
</reference>
<dbReference type="AlphaFoldDB" id="A0A7E5VLK9"/>
<feature type="compositionally biased region" description="Polar residues" evidence="3">
    <location>
        <begin position="514"/>
        <end position="523"/>
    </location>
</feature>
<evidence type="ECO:0000313" key="6">
    <source>
        <dbReference type="RefSeq" id="XP_026729155.1"/>
    </source>
</evidence>
<gene>
    <name evidence="6" type="primary">LOC113494853</name>
</gene>
<feature type="region of interest" description="Disordered" evidence="3">
    <location>
        <begin position="504"/>
        <end position="523"/>
    </location>
</feature>
<protein>
    <submittedName>
        <fullName evidence="6">Uncharacterized protein LOC113494853 isoform X1</fullName>
    </submittedName>
</protein>
<dbReference type="Pfam" id="PF12928">
    <property type="entry name" value="tRNA_int_end_N2"/>
    <property type="match status" value="1"/>
</dbReference>
<dbReference type="PANTHER" id="PTHR21027">
    <property type="entry name" value="TRNA-SPLICING ENDONUCLEASE SUBUNIT SEN54"/>
    <property type="match status" value="1"/>
</dbReference>
<proteinExistence type="inferred from homology"/>
<dbReference type="GO" id="GO:0000379">
    <property type="term" value="P:tRNA-type intron splice site recognition and cleavage"/>
    <property type="evidence" value="ECO:0007669"/>
    <property type="project" value="TreeGrafter"/>
</dbReference>
<feature type="compositionally biased region" description="Polar residues" evidence="3">
    <location>
        <begin position="193"/>
        <end position="231"/>
    </location>
</feature>
<sequence>MEKPKVLSGEELVAKGITKIDASLPEVGLKDVLPNGSWLEQKQIQAALEARKHLIEVERIEKCGTLSHAEWRDDIKLAEVTQKVGGHWQYLGHNVGKTLYLRPEEALFLIEVNSLLLKHNKVTVSLQKAYSLLLQSPTSMVQYKVYASLSRLGYKVFKHKGPNTTLSNKNNSPSIDNVDSPLLKTIIESDLTDSPSSLKINEPNIDSPSTQDSQTTENNETIKSVETNENPETCKGSKDENNAANDLSNETIPANMDVDENISNVDSVAHNDIQETSRGVESDINLVGVTVDNEAETAESNVQSEEMDVSINGQDKADSGILLNDNQIDKINANNTSKEVNTASDIEMATTGELVSTQDSNEGGKRLVAEESYIRACAPSAVATDSDHKNISDSIKAEEIMSSNGVEEKSNTTANILEEKCNKEEKYLVYNYLSKIDKLESRKVPPSDSKNIQKYFDNIPDLYKKQIVTVNVPDKKYIPQDIFVNCTSYLVDLQYIKERSRRSASSESAYTSSDEVNGTNVRRIRSGSSAEYPQYVSHLSPIRNPVMPRNNYYRTFGNWRPNNTFHYYQFNMIFHRPSFPNMFFPTRTQYHSRPHLFIKSPMNNLVNQGSNLSSNARKRTRNGRTAHLQSIKNLAVRLKQMVLSGNTQLQNLECLHSLLHSYNVRYKSKLRLTETFEVVNEERIIETIELDDDEESKSKRPRLDKERSDKSDENLYRLKQFALRLKDLEAKDKATASHRRAISKAIKTYNKSYNADIYLNDNYEIIDRRFITLESSSESDCVVEEKPQPQKSKKLRNPFNILKRRSERLKSLGNPGTSKEGTELTDTNRTKPISVDTDSDKYSDSIVTSFNEAWLPNKDDFGRAEVVPKHLMNVRLIDSSKEQFLYDFMKNQYPDHKNWPEAKISFMKHLRESNIAFQNEQARILADSDLTNKGLRPLIDSEDCKDMPTTMDKLRIIKSCQETDIETSLSVHFDVYNRDVQNFRKTSPPKPHFRVVCLEESSSFPSAANITALHSLYQDNVAIVFAITSIESVSYIQINPIDLPVYTPKIDLV</sequence>
<dbReference type="InParanoid" id="A0A7E5VLK9"/>
<organism evidence="5 6">
    <name type="scientific">Trichoplusia ni</name>
    <name type="common">Cabbage looper</name>
    <dbReference type="NCBI Taxonomy" id="7111"/>
    <lineage>
        <taxon>Eukaryota</taxon>
        <taxon>Metazoa</taxon>
        <taxon>Ecdysozoa</taxon>
        <taxon>Arthropoda</taxon>
        <taxon>Hexapoda</taxon>
        <taxon>Insecta</taxon>
        <taxon>Pterygota</taxon>
        <taxon>Neoptera</taxon>
        <taxon>Endopterygota</taxon>
        <taxon>Lepidoptera</taxon>
        <taxon>Glossata</taxon>
        <taxon>Ditrysia</taxon>
        <taxon>Noctuoidea</taxon>
        <taxon>Noctuidae</taxon>
        <taxon>Plusiinae</taxon>
        <taxon>Trichoplusia</taxon>
    </lineage>
</organism>
<dbReference type="InterPro" id="IPR024337">
    <property type="entry name" value="tRNA_splic_suSen54"/>
</dbReference>
<feature type="region of interest" description="Disordered" evidence="3">
    <location>
        <begin position="778"/>
        <end position="838"/>
    </location>
</feature>
<evidence type="ECO:0000256" key="2">
    <source>
        <dbReference type="ARBA" id="ARBA00022694"/>
    </source>
</evidence>
<evidence type="ECO:0000256" key="1">
    <source>
        <dbReference type="ARBA" id="ARBA00005736"/>
    </source>
</evidence>
<dbReference type="KEGG" id="tnl:113494853"/>
<comment type="similarity">
    <text evidence="1">Belongs to the SEN54 family.</text>
</comment>
<dbReference type="RefSeq" id="XP_026729155.1">
    <property type="nucleotide sequence ID" value="XM_026873354.1"/>
</dbReference>
<evidence type="ECO:0000256" key="3">
    <source>
        <dbReference type="SAM" id="MobiDB-lite"/>
    </source>
</evidence>
<feature type="domain" description="tRNA-splicing endonuclease subunit Sen54 N-terminal" evidence="4">
    <location>
        <begin position="54"/>
        <end position="117"/>
    </location>
</feature>
<dbReference type="PANTHER" id="PTHR21027:SF1">
    <property type="entry name" value="TRNA-SPLICING ENDONUCLEASE SUBUNIT SEN54"/>
    <property type="match status" value="1"/>
</dbReference>
<dbReference type="GeneID" id="113494853"/>
<dbReference type="OrthoDB" id="408683at2759"/>
<accession>A0A7E5VLK9</accession>
<feature type="compositionally biased region" description="Low complexity" evidence="3">
    <location>
        <begin position="504"/>
        <end position="513"/>
    </location>
</feature>
<dbReference type="GO" id="GO:0000214">
    <property type="term" value="C:tRNA-intron endonuclease complex"/>
    <property type="evidence" value="ECO:0007669"/>
    <property type="project" value="TreeGrafter"/>
</dbReference>